<evidence type="ECO:0000256" key="5">
    <source>
        <dbReference type="ARBA" id="ARBA00022692"/>
    </source>
</evidence>
<evidence type="ECO:0000256" key="2">
    <source>
        <dbReference type="ARBA" id="ARBA00007520"/>
    </source>
</evidence>
<dbReference type="PROSITE" id="PS00216">
    <property type="entry name" value="SUGAR_TRANSPORT_1"/>
    <property type="match status" value="1"/>
</dbReference>
<feature type="transmembrane region" description="Helical" evidence="8">
    <location>
        <begin position="372"/>
        <end position="392"/>
    </location>
</feature>
<dbReference type="InterPro" id="IPR020846">
    <property type="entry name" value="MFS_dom"/>
</dbReference>
<dbReference type="InterPro" id="IPR050189">
    <property type="entry name" value="MFS_Efflux_Transporters"/>
</dbReference>
<feature type="transmembrane region" description="Helical" evidence="8">
    <location>
        <begin position="216"/>
        <end position="242"/>
    </location>
</feature>
<dbReference type="InterPro" id="IPR011701">
    <property type="entry name" value="MFS"/>
</dbReference>
<dbReference type="Gene3D" id="1.20.1250.20">
    <property type="entry name" value="MFS general substrate transporter like domains"/>
    <property type="match status" value="1"/>
</dbReference>
<dbReference type="InterPro" id="IPR036259">
    <property type="entry name" value="MFS_trans_sf"/>
</dbReference>
<gene>
    <name evidence="10" type="ORF">GLW07_16280</name>
</gene>
<protein>
    <submittedName>
        <fullName evidence="10">MFS transporter</fullName>
    </submittedName>
</protein>
<dbReference type="GO" id="GO:0022857">
    <property type="term" value="F:transmembrane transporter activity"/>
    <property type="evidence" value="ECO:0007669"/>
    <property type="project" value="InterPro"/>
</dbReference>
<keyword evidence="3" id="KW-0813">Transport</keyword>
<comment type="subcellular location">
    <subcellularLocation>
        <location evidence="1">Cell membrane</location>
        <topology evidence="1">Multi-pass membrane protein</topology>
    </subcellularLocation>
</comment>
<evidence type="ECO:0000256" key="3">
    <source>
        <dbReference type="ARBA" id="ARBA00022448"/>
    </source>
</evidence>
<feature type="transmembrane region" description="Helical" evidence="8">
    <location>
        <begin position="308"/>
        <end position="331"/>
    </location>
</feature>
<evidence type="ECO:0000256" key="1">
    <source>
        <dbReference type="ARBA" id="ARBA00004651"/>
    </source>
</evidence>
<feature type="transmembrane region" description="Helical" evidence="8">
    <location>
        <begin position="284"/>
        <end position="302"/>
    </location>
</feature>
<proteinExistence type="inferred from homology"/>
<evidence type="ECO:0000259" key="9">
    <source>
        <dbReference type="PROSITE" id="PS50850"/>
    </source>
</evidence>
<reference evidence="10 11" key="1">
    <citation type="submission" date="2019-11" db="EMBL/GenBank/DDBJ databases">
        <title>Genome sequences of 17 halophilic strains isolated from different environments.</title>
        <authorList>
            <person name="Furrow R.E."/>
        </authorList>
    </citation>
    <scope>NUCLEOTIDE SEQUENCE [LARGE SCALE GENOMIC DNA]</scope>
    <source>
        <strain evidence="10 11">22506_14_FS</strain>
    </source>
</reference>
<dbReference type="RefSeq" id="WP_160920314.1">
    <property type="nucleotide sequence ID" value="NZ_WMEY01000005.1"/>
</dbReference>
<evidence type="ECO:0000256" key="8">
    <source>
        <dbReference type="SAM" id="Phobius"/>
    </source>
</evidence>
<evidence type="ECO:0000313" key="11">
    <source>
        <dbReference type="Proteomes" id="UP000447833"/>
    </source>
</evidence>
<feature type="domain" description="Major facilitator superfamily (MFS) profile" evidence="9">
    <location>
        <begin position="8"/>
        <end position="396"/>
    </location>
</feature>
<keyword evidence="4" id="KW-1003">Cell membrane</keyword>
<evidence type="ECO:0000256" key="4">
    <source>
        <dbReference type="ARBA" id="ARBA00022475"/>
    </source>
</evidence>
<organism evidence="10 11">
    <name type="scientific">Guptibacillus hwajinpoensis</name>
    <dbReference type="NCBI Taxonomy" id="208199"/>
    <lineage>
        <taxon>Bacteria</taxon>
        <taxon>Bacillati</taxon>
        <taxon>Bacillota</taxon>
        <taxon>Bacilli</taxon>
        <taxon>Bacillales</taxon>
        <taxon>Guptibacillaceae</taxon>
        <taxon>Guptibacillus</taxon>
    </lineage>
</organism>
<feature type="transmembrane region" description="Helical" evidence="8">
    <location>
        <begin position="254"/>
        <end position="272"/>
    </location>
</feature>
<dbReference type="PRINTS" id="PR01035">
    <property type="entry name" value="TCRTETA"/>
</dbReference>
<dbReference type="PROSITE" id="PS00217">
    <property type="entry name" value="SUGAR_TRANSPORT_2"/>
    <property type="match status" value="1"/>
</dbReference>
<dbReference type="SUPFAM" id="SSF103473">
    <property type="entry name" value="MFS general substrate transporter"/>
    <property type="match status" value="1"/>
</dbReference>
<comment type="similarity">
    <text evidence="2">Belongs to the major facilitator superfamily. TCR/Tet family.</text>
</comment>
<evidence type="ECO:0000313" key="10">
    <source>
        <dbReference type="EMBL" id="MYL64918.1"/>
    </source>
</evidence>
<dbReference type="InterPro" id="IPR005829">
    <property type="entry name" value="Sugar_transporter_CS"/>
</dbReference>
<evidence type="ECO:0000256" key="6">
    <source>
        <dbReference type="ARBA" id="ARBA00022989"/>
    </source>
</evidence>
<name>A0A845F2E2_9BACL</name>
<accession>A0A845F2E2</accession>
<dbReference type="PANTHER" id="PTHR43124">
    <property type="entry name" value="PURINE EFFLUX PUMP PBUE"/>
    <property type="match status" value="1"/>
</dbReference>
<comment type="caution">
    <text evidence="10">The sequence shown here is derived from an EMBL/GenBank/DDBJ whole genome shotgun (WGS) entry which is preliminary data.</text>
</comment>
<keyword evidence="7 8" id="KW-0472">Membrane</keyword>
<feature type="transmembrane region" description="Helical" evidence="8">
    <location>
        <begin position="74"/>
        <end position="94"/>
    </location>
</feature>
<dbReference type="AlphaFoldDB" id="A0A845F2E2"/>
<dbReference type="EMBL" id="WMEY01000005">
    <property type="protein sequence ID" value="MYL64918.1"/>
    <property type="molecule type" value="Genomic_DNA"/>
</dbReference>
<dbReference type="InterPro" id="IPR001958">
    <property type="entry name" value="Tet-R_TetA/multi-R_MdtG-like"/>
</dbReference>
<feature type="transmembrane region" description="Helical" evidence="8">
    <location>
        <begin position="163"/>
        <end position="187"/>
    </location>
</feature>
<keyword evidence="5 8" id="KW-0812">Transmembrane</keyword>
<feature type="transmembrane region" description="Helical" evidence="8">
    <location>
        <begin position="39"/>
        <end position="62"/>
    </location>
</feature>
<dbReference type="GO" id="GO:0005886">
    <property type="term" value="C:plasma membrane"/>
    <property type="evidence" value="ECO:0007669"/>
    <property type="project" value="UniProtKB-SubCell"/>
</dbReference>
<evidence type="ECO:0000256" key="7">
    <source>
        <dbReference type="ARBA" id="ARBA00023136"/>
    </source>
</evidence>
<dbReference type="CDD" id="cd17474">
    <property type="entry name" value="MFS_YfmO_like"/>
    <property type="match status" value="1"/>
</dbReference>
<keyword evidence="6 8" id="KW-1133">Transmembrane helix</keyword>
<dbReference type="PROSITE" id="PS50850">
    <property type="entry name" value="MFS"/>
    <property type="match status" value="1"/>
</dbReference>
<feature type="transmembrane region" description="Helical" evidence="8">
    <location>
        <begin position="12"/>
        <end position="33"/>
    </location>
</feature>
<dbReference type="PANTHER" id="PTHR43124:SF3">
    <property type="entry name" value="CHLORAMPHENICOL EFFLUX PUMP RV0191"/>
    <property type="match status" value="1"/>
</dbReference>
<sequence length="398" mass="42808">MDNKKKWDLISLASIPLVMTLGNSMLIPVLPLIEKKLGITSFEVSMIITVYSIAAILLIPIAGYLSDRYGRKKVIIPSLFIAGAGGLVTGWASWSLEDPYSMILIGRVLQGIGSSGAAPVVLPLVGDLFKSDKDVSAGLGLIETSNTIGKVLSPILGALLASFLWYLPFLAIPVFSLISILLVIFLVESPEKNEKPQTFSCFLSCLKNIFHNDGKWLTAIFAIGGVIMFVLFGILFYLAGFLEKEFQIVGVKKGAIIAIPLVALSLTSYIAGKRIGENKTTMKWCIFAGLTLLAAATIGVSFTERLWFMLLILFVAGIGIGMSLPCLDALITEGVKKEERGTITSLYSSTRFLGVAAGPPIYAILMKQSHEIVFYTSAAVAVAAILLCFVSIKPEADV</sequence>
<dbReference type="Proteomes" id="UP000447833">
    <property type="component" value="Unassembled WGS sequence"/>
</dbReference>
<dbReference type="Pfam" id="PF07690">
    <property type="entry name" value="MFS_1"/>
    <property type="match status" value="1"/>
</dbReference>